<dbReference type="GO" id="GO:0048472">
    <property type="term" value="F:threonine-phosphate decarboxylase activity"/>
    <property type="evidence" value="ECO:0007669"/>
    <property type="project" value="UniProtKB-EC"/>
</dbReference>
<dbReference type="EC" id="4.1.1.81" evidence="4"/>
<accession>A0A0D8BWE4</accession>
<dbReference type="PANTHER" id="PTHR42885">
    <property type="entry name" value="HISTIDINOL-PHOSPHATE AMINOTRANSFERASE-RELATED"/>
    <property type="match status" value="1"/>
</dbReference>
<name>A0A0D8BWE4_GEOKU</name>
<evidence type="ECO:0000256" key="9">
    <source>
        <dbReference type="ARBA" id="ARBA00048531"/>
    </source>
</evidence>
<comment type="cofactor">
    <cofactor evidence="1">
        <name>pyridoxal 5'-phosphate</name>
        <dbReference type="ChEBI" id="CHEBI:597326"/>
    </cofactor>
</comment>
<dbReference type="AlphaFoldDB" id="A0A0D8BWE4"/>
<dbReference type="GO" id="GO:0030170">
    <property type="term" value="F:pyridoxal phosphate binding"/>
    <property type="evidence" value="ECO:0007669"/>
    <property type="project" value="InterPro"/>
</dbReference>
<dbReference type="InterPro" id="IPR005860">
    <property type="entry name" value="CobD"/>
</dbReference>
<comment type="caution">
    <text evidence="11">The sequence shown here is derived from an EMBL/GenBank/DDBJ whole genome shotgun (WGS) entry which is preliminary data.</text>
</comment>
<evidence type="ECO:0000313" key="12">
    <source>
        <dbReference type="Proteomes" id="UP000032522"/>
    </source>
</evidence>
<dbReference type="EMBL" id="JYBP01000003">
    <property type="protein sequence ID" value="KJE28455.1"/>
    <property type="molecule type" value="Genomic_DNA"/>
</dbReference>
<dbReference type="RefSeq" id="WP_044730976.1">
    <property type="nucleotide sequence ID" value="NZ_JYBP01000003.1"/>
</dbReference>
<sequence length="356" mass="40111">MRWPAHGANPLALYEQCGLAAPSDYIDFSVNTNPYRLPPSAWPDGEEWIRWAAEYPDPEAKALRELVAKQEQIRPGQVLVTNGTAEAIYLLAALLAGRRVGILEPTFSEYRRACLAYGCEVKSLMAEESRGFSYDIDKAAAWAAECDALFVCHPNNPTGTVMPERDLRSLVAAADQAGTYIVVDEAFYPFWHGGFTAMRWLDRYPRLIVLRSLTKIHHLAGARLGYVGADEAVIASLKTRQPPWSTSRIAQQLALRFASMESFVEWTKERIAAERARVFWSLPAGRYAVSPSVVNFYLLRPLSGRTEELFFYLLQRGIVPRHTRNFPGLDGRYVRLAVKTQVENDRLLEALARWSG</sequence>
<comment type="catalytic activity">
    <reaction evidence="9">
        <text>O-phospho-L-threonine + H(+) = (R)-1-aminopropan-2-yl phosphate + CO2</text>
        <dbReference type="Rhea" id="RHEA:11492"/>
        <dbReference type="ChEBI" id="CHEBI:15378"/>
        <dbReference type="ChEBI" id="CHEBI:16526"/>
        <dbReference type="ChEBI" id="CHEBI:58563"/>
        <dbReference type="ChEBI" id="CHEBI:58675"/>
        <dbReference type="EC" id="4.1.1.81"/>
    </reaction>
</comment>
<evidence type="ECO:0000256" key="1">
    <source>
        <dbReference type="ARBA" id="ARBA00001933"/>
    </source>
</evidence>
<evidence type="ECO:0000256" key="3">
    <source>
        <dbReference type="ARBA" id="ARBA00004953"/>
    </source>
</evidence>
<comment type="function">
    <text evidence="2">Decarboxylates L-threonine-O-3-phosphate to yield (R)-1-amino-2-propanol O-2-phosphate, the precursor for the linkage between the nucleotide loop and the corrin ring in cobalamin.</text>
</comment>
<dbReference type="CDD" id="cd00609">
    <property type="entry name" value="AAT_like"/>
    <property type="match status" value="1"/>
</dbReference>
<keyword evidence="7 11" id="KW-0456">Lyase</keyword>
<evidence type="ECO:0000256" key="7">
    <source>
        <dbReference type="ARBA" id="ARBA00023239"/>
    </source>
</evidence>
<dbReference type="InterPro" id="IPR004839">
    <property type="entry name" value="Aminotransferase_I/II_large"/>
</dbReference>
<dbReference type="SUPFAM" id="SSF53383">
    <property type="entry name" value="PLP-dependent transferases"/>
    <property type="match status" value="1"/>
</dbReference>
<dbReference type="OrthoDB" id="9813612at2"/>
<dbReference type="UniPathway" id="UPA00148"/>
<evidence type="ECO:0000259" key="10">
    <source>
        <dbReference type="Pfam" id="PF00155"/>
    </source>
</evidence>
<organism evidence="11 12">
    <name type="scientific">Geobacillus kaustophilus</name>
    <dbReference type="NCBI Taxonomy" id="1462"/>
    <lineage>
        <taxon>Bacteria</taxon>
        <taxon>Bacillati</taxon>
        <taxon>Bacillota</taxon>
        <taxon>Bacilli</taxon>
        <taxon>Bacillales</taxon>
        <taxon>Anoxybacillaceae</taxon>
        <taxon>Geobacillus</taxon>
        <taxon>Geobacillus thermoleovorans group</taxon>
    </lineage>
</organism>
<dbReference type="GO" id="GO:0009236">
    <property type="term" value="P:cobalamin biosynthetic process"/>
    <property type="evidence" value="ECO:0007669"/>
    <property type="project" value="UniProtKB-UniPathway"/>
</dbReference>
<evidence type="ECO:0000256" key="8">
    <source>
        <dbReference type="ARBA" id="ARBA00029996"/>
    </source>
</evidence>
<evidence type="ECO:0000313" key="11">
    <source>
        <dbReference type="EMBL" id="KJE28455.1"/>
    </source>
</evidence>
<dbReference type="PANTHER" id="PTHR42885:SF1">
    <property type="entry name" value="THREONINE-PHOSPHATE DECARBOXYLASE"/>
    <property type="match status" value="1"/>
</dbReference>
<evidence type="ECO:0000256" key="5">
    <source>
        <dbReference type="ARBA" id="ARBA00022573"/>
    </source>
</evidence>
<keyword evidence="6" id="KW-0663">Pyridoxal phosphate</keyword>
<protein>
    <recommendedName>
        <fullName evidence="4">threonine-phosphate decarboxylase</fullName>
        <ecNumber evidence="4">4.1.1.81</ecNumber>
    </recommendedName>
    <alternativeName>
        <fullName evidence="8">L-threonine-O-3-phosphate decarboxylase</fullName>
    </alternativeName>
</protein>
<gene>
    <name evidence="11" type="ORF">LG52_737</name>
</gene>
<evidence type="ECO:0000256" key="4">
    <source>
        <dbReference type="ARBA" id="ARBA00012285"/>
    </source>
</evidence>
<dbReference type="InterPro" id="IPR015422">
    <property type="entry name" value="PyrdxlP-dep_Trfase_small"/>
</dbReference>
<dbReference type="InterPro" id="IPR015424">
    <property type="entry name" value="PyrdxlP-dep_Trfase"/>
</dbReference>
<dbReference type="Gene3D" id="3.90.1150.10">
    <property type="entry name" value="Aspartate Aminotransferase, domain 1"/>
    <property type="match status" value="1"/>
</dbReference>
<reference evidence="11 12" key="1">
    <citation type="submission" date="2015-01" db="EMBL/GenBank/DDBJ databases">
        <authorList>
            <person name="Filippidou S."/>
            <person name="Jeanneret N."/>
            <person name="Russel-Delif L."/>
            <person name="Junier T."/>
            <person name="Wunderlin T."/>
            <person name="Molina V."/>
            <person name="Johnson S.L."/>
            <person name="Davenport K.W."/>
            <person name="Chain P.S."/>
            <person name="Dorador C."/>
            <person name="Junier P."/>
        </authorList>
    </citation>
    <scope>NUCLEOTIDE SEQUENCE [LARGE SCALE GENOMIC DNA]</scope>
    <source>
        <strain evidence="11 12">Et7/4</strain>
    </source>
</reference>
<dbReference type="PATRIC" id="fig|1462.6.peg.888"/>
<evidence type="ECO:0000256" key="2">
    <source>
        <dbReference type="ARBA" id="ARBA00003444"/>
    </source>
</evidence>
<keyword evidence="5" id="KW-0169">Cobalamin biosynthesis</keyword>
<evidence type="ECO:0000256" key="6">
    <source>
        <dbReference type="ARBA" id="ARBA00022898"/>
    </source>
</evidence>
<comment type="pathway">
    <text evidence="3">Cofactor biosynthesis; adenosylcobalamin biosynthesis.</text>
</comment>
<dbReference type="Pfam" id="PF00155">
    <property type="entry name" value="Aminotran_1_2"/>
    <property type="match status" value="1"/>
</dbReference>
<dbReference type="NCBIfam" id="TIGR01140">
    <property type="entry name" value="L_thr_O3P_dcar"/>
    <property type="match status" value="1"/>
</dbReference>
<proteinExistence type="predicted"/>
<dbReference type="InterPro" id="IPR015421">
    <property type="entry name" value="PyrdxlP-dep_Trfase_major"/>
</dbReference>
<feature type="domain" description="Aminotransferase class I/classII large" evidence="10">
    <location>
        <begin position="24"/>
        <end position="351"/>
    </location>
</feature>
<dbReference type="Gene3D" id="3.40.640.10">
    <property type="entry name" value="Type I PLP-dependent aspartate aminotransferase-like (Major domain)"/>
    <property type="match status" value="1"/>
</dbReference>
<dbReference type="Proteomes" id="UP000032522">
    <property type="component" value="Unassembled WGS sequence"/>
</dbReference>